<dbReference type="GO" id="GO:0016020">
    <property type="term" value="C:membrane"/>
    <property type="evidence" value="ECO:0007669"/>
    <property type="project" value="UniProtKB-SubCell"/>
</dbReference>
<evidence type="ECO:0000256" key="1">
    <source>
        <dbReference type="ARBA" id="ARBA00004141"/>
    </source>
</evidence>
<dbReference type="Proteomes" id="UP000054047">
    <property type="component" value="Unassembled WGS sequence"/>
</dbReference>
<evidence type="ECO:0000259" key="6">
    <source>
        <dbReference type="PROSITE" id="PS50929"/>
    </source>
</evidence>
<evidence type="ECO:0000256" key="5">
    <source>
        <dbReference type="SAM" id="Phobius"/>
    </source>
</evidence>
<dbReference type="PANTHER" id="PTHR24221:SF243">
    <property type="entry name" value="P-GLYCOPROTEIN RELATED"/>
    <property type="match status" value="1"/>
</dbReference>
<dbReference type="InterPro" id="IPR036640">
    <property type="entry name" value="ABC1_TM_sf"/>
</dbReference>
<dbReference type="GO" id="GO:0005524">
    <property type="term" value="F:ATP binding"/>
    <property type="evidence" value="ECO:0007669"/>
    <property type="project" value="InterPro"/>
</dbReference>
<feature type="transmembrane region" description="Helical" evidence="5">
    <location>
        <begin position="6"/>
        <end position="27"/>
    </location>
</feature>
<organism evidence="7 8">
    <name type="scientific">Ancylostoma duodenale</name>
    <dbReference type="NCBI Taxonomy" id="51022"/>
    <lineage>
        <taxon>Eukaryota</taxon>
        <taxon>Metazoa</taxon>
        <taxon>Ecdysozoa</taxon>
        <taxon>Nematoda</taxon>
        <taxon>Chromadorea</taxon>
        <taxon>Rhabditida</taxon>
        <taxon>Rhabditina</taxon>
        <taxon>Rhabditomorpha</taxon>
        <taxon>Strongyloidea</taxon>
        <taxon>Ancylostomatidae</taxon>
        <taxon>Ancylostomatinae</taxon>
        <taxon>Ancylostoma</taxon>
    </lineage>
</organism>
<dbReference type="OrthoDB" id="5872567at2759"/>
<keyword evidence="3 5" id="KW-1133">Transmembrane helix</keyword>
<proteinExistence type="predicted"/>
<evidence type="ECO:0000256" key="2">
    <source>
        <dbReference type="ARBA" id="ARBA00022692"/>
    </source>
</evidence>
<dbReference type="InterPro" id="IPR039421">
    <property type="entry name" value="Type_1_exporter"/>
</dbReference>
<feature type="transmembrane region" description="Helical" evidence="5">
    <location>
        <begin position="74"/>
        <end position="94"/>
    </location>
</feature>
<accession>A0A0C2FKB2</accession>
<feature type="domain" description="ABC transmembrane type-1" evidence="6">
    <location>
        <begin position="1"/>
        <end position="91"/>
    </location>
</feature>
<dbReference type="PANTHER" id="PTHR24221">
    <property type="entry name" value="ATP-BINDING CASSETTE SUB-FAMILY B"/>
    <property type="match status" value="1"/>
</dbReference>
<dbReference type="Gene3D" id="1.20.1560.10">
    <property type="entry name" value="ABC transporter type 1, transmembrane domain"/>
    <property type="match status" value="1"/>
</dbReference>
<keyword evidence="4 5" id="KW-0472">Membrane</keyword>
<evidence type="ECO:0000256" key="3">
    <source>
        <dbReference type="ARBA" id="ARBA00022989"/>
    </source>
</evidence>
<keyword evidence="8" id="KW-1185">Reference proteome</keyword>
<sequence>MAVIIFSSVGVGIMIFQLLSSVFFAIVSENLAMRFRVQSFKNLLFQDASYFDNPAHTPGKLITRLATDAPNIKAVTLLGIGLLFLLATSMIWLARTIMNKNIELIKNDEAGRVSSTVSVS</sequence>
<dbReference type="GO" id="GO:0140359">
    <property type="term" value="F:ABC-type transporter activity"/>
    <property type="evidence" value="ECO:0007669"/>
    <property type="project" value="InterPro"/>
</dbReference>
<dbReference type="PROSITE" id="PS50929">
    <property type="entry name" value="ABC_TM1F"/>
    <property type="match status" value="1"/>
</dbReference>
<evidence type="ECO:0000256" key="4">
    <source>
        <dbReference type="ARBA" id="ARBA00023136"/>
    </source>
</evidence>
<name>A0A0C2FKB2_9BILA</name>
<dbReference type="Pfam" id="PF00664">
    <property type="entry name" value="ABC_membrane"/>
    <property type="match status" value="1"/>
</dbReference>
<keyword evidence="2 5" id="KW-0812">Transmembrane</keyword>
<protein>
    <recommendedName>
        <fullName evidence="6">ABC transmembrane type-1 domain-containing protein</fullName>
    </recommendedName>
</protein>
<gene>
    <name evidence="7" type="ORF">ANCDUO_24657</name>
</gene>
<dbReference type="EMBL" id="KN773014">
    <property type="protein sequence ID" value="KIH45301.1"/>
    <property type="molecule type" value="Genomic_DNA"/>
</dbReference>
<reference evidence="7 8" key="1">
    <citation type="submission" date="2013-12" db="EMBL/GenBank/DDBJ databases">
        <title>Draft genome of the parsitic nematode Ancylostoma duodenale.</title>
        <authorList>
            <person name="Mitreva M."/>
        </authorList>
    </citation>
    <scope>NUCLEOTIDE SEQUENCE [LARGE SCALE GENOMIC DNA]</scope>
    <source>
        <strain evidence="7 8">Zhejiang</strain>
    </source>
</reference>
<comment type="subcellular location">
    <subcellularLocation>
        <location evidence="1">Membrane</location>
        <topology evidence="1">Multi-pass membrane protein</topology>
    </subcellularLocation>
</comment>
<dbReference type="SUPFAM" id="SSF90123">
    <property type="entry name" value="ABC transporter transmembrane region"/>
    <property type="match status" value="1"/>
</dbReference>
<dbReference type="InterPro" id="IPR011527">
    <property type="entry name" value="ABC1_TM_dom"/>
</dbReference>
<evidence type="ECO:0000313" key="8">
    <source>
        <dbReference type="Proteomes" id="UP000054047"/>
    </source>
</evidence>
<dbReference type="AlphaFoldDB" id="A0A0C2FKB2"/>
<evidence type="ECO:0000313" key="7">
    <source>
        <dbReference type="EMBL" id="KIH45301.1"/>
    </source>
</evidence>